<feature type="compositionally biased region" description="Basic and acidic residues" evidence="3">
    <location>
        <begin position="14"/>
        <end position="45"/>
    </location>
</feature>
<dbReference type="EMBL" id="LR906255">
    <property type="protein sequence ID" value="CAD7253811.1"/>
    <property type="molecule type" value="Genomic_DNA"/>
</dbReference>
<keyword evidence="6" id="KW-1185">Reference proteome</keyword>
<evidence type="ECO:0000259" key="4">
    <source>
        <dbReference type="Pfam" id="PF26116"/>
    </source>
</evidence>
<dbReference type="Pfam" id="PF26116">
    <property type="entry name" value="FAM13A"/>
    <property type="match status" value="1"/>
</dbReference>
<evidence type="ECO:0000313" key="5">
    <source>
        <dbReference type="EMBL" id="CAD7253811.1"/>
    </source>
</evidence>
<gene>
    <name evidence="5" type="ORF">DSTB1V02_LOCUS13557</name>
</gene>
<evidence type="ECO:0000313" key="6">
    <source>
        <dbReference type="Proteomes" id="UP000677054"/>
    </source>
</evidence>
<dbReference type="EMBL" id="CAJPEV010006738">
    <property type="protein sequence ID" value="CAG0904345.1"/>
    <property type="molecule type" value="Genomic_DNA"/>
</dbReference>
<feature type="domain" description="FAM13A-like" evidence="4">
    <location>
        <begin position="377"/>
        <end position="445"/>
    </location>
</feature>
<protein>
    <recommendedName>
        <fullName evidence="4">FAM13A-like domain-containing protein</fullName>
    </recommendedName>
</protein>
<dbReference type="AlphaFoldDB" id="A0A7R9AHG1"/>
<dbReference type="InterPro" id="IPR059029">
    <property type="entry name" value="FAM13A_dom"/>
</dbReference>
<proteinExistence type="inferred from homology"/>
<comment type="similarity">
    <text evidence="1">Belongs to the FAM13 family.</text>
</comment>
<organism evidence="5">
    <name type="scientific">Darwinula stevensoni</name>
    <dbReference type="NCBI Taxonomy" id="69355"/>
    <lineage>
        <taxon>Eukaryota</taxon>
        <taxon>Metazoa</taxon>
        <taxon>Ecdysozoa</taxon>
        <taxon>Arthropoda</taxon>
        <taxon>Crustacea</taxon>
        <taxon>Oligostraca</taxon>
        <taxon>Ostracoda</taxon>
        <taxon>Podocopa</taxon>
        <taxon>Podocopida</taxon>
        <taxon>Darwinulocopina</taxon>
        <taxon>Darwinuloidea</taxon>
        <taxon>Darwinulidae</taxon>
        <taxon>Darwinula</taxon>
    </lineage>
</organism>
<evidence type="ECO:0000256" key="3">
    <source>
        <dbReference type="SAM" id="MobiDB-lite"/>
    </source>
</evidence>
<feature type="coiled-coil region" evidence="2">
    <location>
        <begin position="377"/>
        <end position="404"/>
    </location>
</feature>
<feature type="region of interest" description="Disordered" evidence="3">
    <location>
        <begin position="1"/>
        <end position="61"/>
    </location>
</feature>
<reference evidence="5" key="1">
    <citation type="submission" date="2020-11" db="EMBL/GenBank/DDBJ databases">
        <authorList>
            <person name="Tran Van P."/>
        </authorList>
    </citation>
    <scope>NUCLEOTIDE SEQUENCE</scope>
</reference>
<keyword evidence="2" id="KW-0175">Coiled coil</keyword>
<dbReference type="PANTHER" id="PTHR15904:SF17">
    <property type="entry name" value="RHO-GAP DOMAIN-CONTAINING PROTEIN"/>
    <property type="match status" value="1"/>
</dbReference>
<dbReference type="InterPro" id="IPR039102">
    <property type="entry name" value="FAM13"/>
</dbReference>
<dbReference type="OrthoDB" id="6340748at2759"/>
<accession>A0A7R9AHG1</accession>
<feature type="region of interest" description="Disordered" evidence="3">
    <location>
        <begin position="335"/>
        <end position="363"/>
    </location>
</feature>
<dbReference type="Proteomes" id="UP000677054">
    <property type="component" value="Unassembled WGS sequence"/>
</dbReference>
<evidence type="ECO:0000256" key="2">
    <source>
        <dbReference type="SAM" id="Coils"/>
    </source>
</evidence>
<dbReference type="PANTHER" id="PTHR15904">
    <property type="entry name" value="FAM13"/>
    <property type="match status" value="1"/>
</dbReference>
<evidence type="ECO:0000256" key="1">
    <source>
        <dbReference type="ARBA" id="ARBA00007549"/>
    </source>
</evidence>
<feature type="coiled-coil region" evidence="2">
    <location>
        <begin position="149"/>
        <end position="216"/>
    </location>
</feature>
<name>A0A7R9AHG1_9CRUS</name>
<sequence>MISVQAEREEEEVERAKEEEKRAKEEKKRAEEGKEDEKGAERRASLLETLSFPGPEESPIVSHRTRLQHSCYNYTPAWLIQEEDAVISSPRSSMVYQRQATAETSEEGDASGEIEGDILLPPSPPHCQVMVDGWPSYHKEPQTQLDASQRHLAKKIRRLKRHLNEEEEAFKAARGYRPSKADMMSHETMSPLLHQIKEAKMEMKRMKEERDNGRSTSRRPHILQTIINIEKRLEELRGEAGRPESLTAMTPDEVSGEKLDVQRALVYLESLHGKPNTREDKAMVQHIYQRYRLLKRLVARSVTTMGMSNSLSTSARSGGSSTLCEIPEHRVLELPEFSPSPSGRGEDSSPSPPQQDPDGDPGLEVEQLQEKYTVSTLKELVQKQRLLLEHRKELKREIRLFEEQFEVEYGRMPRTDEDRAPLAQTYRLYKSIKAKLRLVDALRHKAASCE</sequence>